<dbReference type="Gene3D" id="2.40.50.100">
    <property type="match status" value="2"/>
</dbReference>
<feature type="transmembrane region" description="Helical" evidence="2">
    <location>
        <begin position="33"/>
        <end position="53"/>
    </location>
</feature>
<keyword evidence="1" id="KW-0175">Coiled coil</keyword>
<dbReference type="PANTHER" id="PTHR30386">
    <property type="entry name" value="MEMBRANE FUSION SUBUNIT OF EMRAB-TOLC MULTIDRUG EFFLUX PUMP"/>
    <property type="match status" value="1"/>
</dbReference>
<dbReference type="Gene3D" id="1.10.287.470">
    <property type="entry name" value="Helix hairpin bin"/>
    <property type="match status" value="1"/>
</dbReference>
<evidence type="ECO:0000313" key="3">
    <source>
        <dbReference type="EMBL" id="MCF2498972.1"/>
    </source>
</evidence>
<proteinExistence type="predicted"/>
<evidence type="ECO:0000256" key="1">
    <source>
        <dbReference type="SAM" id="Coils"/>
    </source>
</evidence>
<keyword evidence="2" id="KW-0472">Membrane</keyword>
<dbReference type="RefSeq" id="WP_235177908.1">
    <property type="nucleotide sequence ID" value="NZ_JAKFFV010000007.1"/>
</dbReference>
<name>A0A9X1QEE9_9BACT</name>
<dbReference type="Gene3D" id="2.40.30.170">
    <property type="match status" value="1"/>
</dbReference>
<organism evidence="3 4">
    <name type="scientific">Dyadobacter chenhuakuii</name>
    <dbReference type="NCBI Taxonomy" id="2909339"/>
    <lineage>
        <taxon>Bacteria</taxon>
        <taxon>Pseudomonadati</taxon>
        <taxon>Bacteroidota</taxon>
        <taxon>Cytophagia</taxon>
        <taxon>Cytophagales</taxon>
        <taxon>Spirosomataceae</taxon>
        <taxon>Dyadobacter</taxon>
    </lineage>
</organism>
<keyword evidence="2" id="KW-0812">Transmembrane</keyword>
<accession>A0A9X1QEE9</accession>
<gene>
    <name evidence="3" type="ORF">L0661_11690</name>
</gene>
<keyword evidence="2" id="KW-1133">Transmembrane helix</keyword>
<dbReference type="Proteomes" id="UP001139411">
    <property type="component" value="Unassembled WGS sequence"/>
</dbReference>
<dbReference type="InterPro" id="IPR050739">
    <property type="entry name" value="MFP"/>
</dbReference>
<dbReference type="EMBL" id="JAKFFV010000007">
    <property type="protein sequence ID" value="MCF2498972.1"/>
    <property type="molecule type" value="Genomic_DNA"/>
</dbReference>
<reference evidence="3" key="1">
    <citation type="submission" date="2022-01" db="EMBL/GenBank/DDBJ databases">
        <title>Novel species in genus Dyadobacter.</title>
        <authorList>
            <person name="Ma C."/>
        </authorList>
    </citation>
    <scope>NUCLEOTIDE SEQUENCE</scope>
    <source>
        <strain evidence="3">CY357</strain>
    </source>
</reference>
<protein>
    <submittedName>
        <fullName evidence="3">HlyD family secretion protein</fullName>
    </submittedName>
</protein>
<comment type="caution">
    <text evidence="3">The sequence shown here is derived from an EMBL/GenBank/DDBJ whole genome shotgun (WGS) entry which is preliminary data.</text>
</comment>
<evidence type="ECO:0000256" key="2">
    <source>
        <dbReference type="SAM" id="Phobius"/>
    </source>
</evidence>
<dbReference type="PANTHER" id="PTHR30386:SF18">
    <property type="entry name" value="INNER MEMBRANE PROTEIN YIAV-RELATED"/>
    <property type="match status" value="1"/>
</dbReference>
<feature type="coiled-coil region" evidence="1">
    <location>
        <begin position="228"/>
        <end position="287"/>
    </location>
</feature>
<dbReference type="AlphaFoldDB" id="A0A9X1QEE9"/>
<sequence>MARYGIDVTSRVDWEELGVLSDKQILKTRGPRLLGRVMLILLFLFIIVLFLPWRQTIPGRGTVTALTPEDRPQTVQNQIGGRIEHWAVREGQQVQKGDTILVLSETSQSYFDPNLPQRLQEQLRAKEGSEIAAAQKMDATNDQIAAMTNGLKFQLTAAENKVDQAVNYVQADSADLVAIQKFYEISKSRLERYEAGYRNGLFSLTDIESRRLKLQEDNAKVVSQVNKLNNSQQSLLNARIELDNIRAKYMESVAKARSDLSSALSSRVSAQGEIAKLQNEISNINIRRGLYVVRAPQSGFVVKTLKAGIGENIKEGESIATLQPTKPSVAVELYVDAMDVPLILDSSEVRLQFEGWPSVQFAGWPSVAVGTFAGKVTVIDLVSSNNGKYRILVTPSNPAPYNDEPWPKQLRQGSGVYGRVILRSVPIWYEIWRLLNGFPPSLENEPDKADGGEKKDKAN</sequence>
<evidence type="ECO:0000313" key="4">
    <source>
        <dbReference type="Proteomes" id="UP001139411"/>
    </source>
</evidence>